<dbReference type="AlphaFoldDB" id="A0A0A9C1J3"/>
<reference evidence="2" key="1">
    <citation type="submission" date="2014-09" db="EMBL/GenBank/DDBJ databases">
        <authorList>
            <person name="Magalhaes I.L.F."/>
            <person name="Oliveira U."/>
            <person name="Santos F.R."/>
            <person name="Vidigal T.H.D.A."/>
            <person name="Brescovit A.D."/>
            <person name="Santos A.J."/>
        </authorList>
    </citation>
    <scope>NUCLEOTIDE SEQUENCE</scope>
    <source>
        <tissue evidence="2">Shoot tissue taken approximately 20 cm above the soil surface</tissue>
    </source>
</reference>
<proteinExistence type="predicted"/>
<accession>A0A0A9C1J3</accession>
<sequence>MTSTETLGLVDVSMFYLSCSFLGFSTVYKQYMSLEILPIISTYSHFRF</sequence>
<name>A0A0A9C1J3_ARUDO</name>
<organism evidence="2">
    <name type="scientific">Arundo donax</name>
    <name type="common">Giant reed</name>
    <name type="synonym">Donax arundinaceus</name>
    <dbReference type="NCBI Taxonomy" id="35708"/>
    <lineage>
        <taxon>Eukaryota</taxon>
        <taxon>Viridiplantae</taxon>
        <taxon>Streptophyta</taxon>
        <taxon>Embryophyta</taxon>
        <taxon>Tracheophyta</taxon>
        <taxon>Spermatophyta</taxon>
        <taxon>Magnoliopsida</taxon>
        <taxon>Liliopsida</taxon>
        <taxon>Poales</taxon>
        <taxon>Poaceae</taxon>
        <taxon>PACMAD clade</taxon>
        <taxon>Arundinoideae</taxon>
        <taxon>Arundineae</taxon>
        <taxon>Arundo</taxon>
    </lineage>
</organism>
<keyword evidence="1" id="KW-1133">Transmembrane helix</keyword>
<evidence type="ECO:0000256" key="1">
    <source>
        <dbReference type="SAM" id="Phobius"/>
    </source>
</evidence>
<reference evidence="2" key="2">
    <citation type="journal article" date="2015" name="Data Brief">
        <title>Shoot transcriptome of the giant reed, Arundo donax.</title>
        <authorList>
            <person name="Barrero R.A."/>
            <person name="Guerrero F.D."/>
            <person name="Moolhuijzen P."/>
            <person name="Goolsby J.A."/>
            <person name="Tidwell J."/>
            <person name="Bellgard S.E."/>
            <person name="Bellgard M.I."/>
        </authorList>
    </citation>
    <scope>NUCLEOTIDE SEQUENCE</scope>
    <source>
        <tissue evidence="2">Shoot tissue taken approximately 20 cm above the soil surface</tissue>
    </source>
</reference>
<feature type="transmembrane region" description="Helical" evidence="1">
    <location>
        <begin position="6"/>
        <end position="28"/>
    </location>
</feature>
<dbReference type="EMBL" id="GBRH01232488">
    <property type="protein sequence ID" value="JAD65407.1"/>
    <property type="molecule type" value="Transcribed_RNA"/>
</dbReference>
<keyword evidence="1" id="KW-0812">Transmembrane</keyword>
<evidence type="ECO:0000313" key="2">
    <source>
        <dbReference type="EMBL" id="JAD65407.1"/>
    </source>
</evidence>
<keyword evidence="1" id="KW-0472">Membrane</keyword>
<protein>
    <submittedName>
        <fullName evidence="2">Uncharacterized protein</fullName>
    </submittedName>
</protein>